<organism evidence="1 2">
    <name type="scientific">Melia azedarach</name>
    <name type="common">Chinaberry tree</name>
    <dbReference type="NCBI Taxonomy" id="155640"/>
    <lineage>
        <taxon>Eukaryota</taxon>
        <taxon>Viridiplantae</taxon>
        <taxon>Streptophyta</taxon>
        <taxon>Embryophyta</taxon>
        <taxon>Tracheophyta</taxon>
        <taxon>Spermatophyta</taxon>
        <taxon>Magnoliopsida</taxon>
        <taxon>eudicotyledons</taxon>
        <taxon>Gunneridae</taxon>
        <taxon>Pentapetalae</taxon>
        <taxon>rosids</taxon>
        <taxon>malvids</taxon>
        <taxon>Sapindales</taxon>
        <taxon>Meliaceae</taxon>
        <taxon>Melia</taxon>
    </lineage>
</organism>
<comment type="caution">
    <text evidence="1">The sequence shown here is derived from an EMBL/GenBank/DDBJ whole genome shotgun (WGS) entry which is preliminary data.</text>
</comment>
<evidence type="ECO:0000313" key="1">
    <source>
        <dbReference type="EMBL" id="KAJ4724750.1"/>
    </source>
</evidence>
<dbReference type="EMBL" id="CM051395">
    <property type="protein sequence ID" value="KAJ4724750.1"/>
    <property type="molecule type" value="Genomic_DNA"/>
</dbReference>
<dbReference type="Proteomes" id="UP001164539">
    <property type="component" value="Chromosome 2"/>
</dbReference>
<accession>A0ACC1YLR0</accession>
<evidence type="ECO:0000313" key="2">
    <source>
        <dbReference type="Proteomes" id="UP001164539"/>
    </source>
</evidence>
<sequence length="877" mass="98468">MGGLAEDHSESTHRVDSDNDQRVYFVPYRWWRDSQESTSSDSDTKKGILYTATQGTSYAGPMKIINNIFNSDLVFNLRREEESLQNGENGEVGVSGRDYALVSGDMWLQALKWHSHAKVATKNGKSFLAAEDDMADVYPLQLRLSVLREMNSLGVKISKKDNAIELFRRACKIFSIESELFRIWDFSGQTTLFLMNDKNKFSKDCPRQSEQETLLELQIYGLSDSLKCKEGKKDEIAAQHSNGSLMNGSAGNTNSSFGRNNSTAFSGRSGEAGCLGLAGLQNLGNTCFMNSSLQCLAHTPKLVDYFLGDYAREINHDNPLGMDGEIALAFGDLLRKLWAPGASPVAPRAFKSKLARFAPQFSGFNQHDSQELLAFLLDGLHEDLNRVKCKPYVEAKDGDGRSDEEIADEYWQNHVARNDSIIVDVCQGQYKSTLVCPVCKKVSVTFDPFMYLSLPLPSTTMRTMTLTVVSTDGTAQPSTYTVTVPKYGNFEDLIRALSVSCSLGGDETLLVAEIYNYHIIRYLEEPADALSLIRDGDRLVAYRLRKDNDKDPLVVFMHQQLEEQYIHGKLTSSPKALGIPLVAKVSNLANGFDIYNLYLKLLKSFHLPVEDNLDENDTSGSTAIEKVKQVEDSINLVTDGAAALCNMQGVEVPSDAELQFYLTDEKGIVKNSKIIMNEPVAVTGVSGRLYVLVCWPEKLVQQYDTRRLSSLPEIFKPGFLSKRPQESVSLYKCLEAFLTEEPLGPEDMWYCPGCKEHRQASKKLDLWRLPEILVIHLKRFSYSRFLKNKLETYVDFPIDNLDLSSHVAHKNELSNRYMLYAVSNHYGSMGGGHYTAFVHRGGDQWYDFDDSHVYPISQDKIKTSAAYVLFYQRVVGV</sequence>
<gene>
    <name evidence="1" type="ORF">OWV82_003702</name>
</gene>
<keyword evidence="1" id="KW-0378">Hydrolase</keyword>
<keyword evidence="2" id="KW-1185">Reference proteome</keyword>
<proteinExistence type="predicted"/>
<name>A0ACC1YLR0_MELAZ</name>
<reference evidence="1 2" key="1">
    <citation type="journal article" date="2023" name="Science">
        <title>Complex scaffold remodeling in plant triterpene biosynthesis.</title>
        <authorList>
            <person name="De La Pena R."/>
            <person name="Hodgson H."/>
            <person name="Liu J.C."/>
            <person name="Stephenson M.J."/>
            <person name="Martin A.C."/>
            <person name="Owen C."/>
            <person name="Harkess A."/>
            <person name="Leebens-Mack J."/>
            <person name="Jimenez L.E."/>
            <person name="Osbourn A."/>
            <person name="Sattely E.S."/>
        </authorList>
    </citation>
    <scope>NUCLEOTIDE SEQUENCE [LARGE SCALE GENOMIC DNA]</scope>
    <source>
        <strain evidence="2">cv. JPN11</strain>
        <tissue evidence="1">Leaf</tissue>
    </source>
</reference>
<protein>
    <submittedName>
        <fullName evidence="1">Ubiquitin carboxyl-terminal hydrolase</fullName>
    </submittedName>
</protein>